<dbReference type="HOGENOM" id="CLU_052011_1_1_11"/>
<dbReference type="AlphaFoldDB" id="W5Y3A2"/>
<feature type="domain" description="Helix-hairpin-helix DNA-binding motif class 1" evidence="2">
    <location>
        <begin position="175"/>
        <end position="194"/>
    </location>
</feature>
<reference evidence="3 4" key="1">
    <citation type="submission" date="2013-02" db="EMBL/GenBank/DDBJ databases">
        <title>The complete genome sequence of Corynebacterium vitaeruminis DSM 20294.</title>
        <authorList>
            <person name="Ruckert C."/>
            <person name="Albersmeier A."/>
            <person name="Kalinowski J."/>
        </authorList>
    </citation>
    <scope>NUCLEOTIDE SEQUENCE [LARGE SCALE GENOMIC DNA]</scope>
    <source>
        <strain evidence="4">ATCC 10234</strain>
    </source>
</reference>
<evidence type="ECO:0000313" key="3">
    <source>
        <dbReference type="EMBL" id="AHI23345.1"/>
    </source>
</evidence>
<dbReference type="GO" id="GO:0015628">
    <property type="term" value="P:protein secretion by the type II secretion system"/>
    <property type="evidence" value="ECO:0007669"/>
    <property type="project" value="TreeGrafter"/>
</dbReference>
<dbReference type="Proteomes" id="UP000019222">
    <property type="component" value="Chromosome"/>
</dbReference>
<dbReference type="GO" id="GO:0003677">
    <property type="term" value="F:DNA binding"/>
    <property type="evidence" value="ECO:0007669"/>
    <property type="project" value="InterPro"/>
</dbReference>
<dbReference type="eggNOG" id="COG1555">
    <property type="taxonomic scope" value="Bacteria"/>
</dbReference>
<dbReference type="Pfam" id="PF12836">
    <property type="entry name" value="HHH_3"/>
    <property type="match status" value="1"/>
</dbReference>
<dbReference type="PANTHER" id="PTHR21180">
    <property type="entry name" value="ENDONUCLEASE/EXONUCLEASE/PHOSPHATASE FAMILY DOMAIN-CONTAINING PROTEIN 1"/>
    <property type="match status" value="1"/>
</dbReference>
<gene>
    <name evidence="3" type="ORF">B843_09800</name>
</gene>
<evidence type="ECO:0000313" key="4">
    <source>
        <dbReference type="Proteomes" id="UP000019222"/>
    </source>
</evidence>
<dbReference type="InterPro" id="IPR051675">
    <property type="entry name" value="Endo/Exo/Phosphatase_dom_1"/>
</dbReference>
<dbReference type="PANTHER" id="PTHR21180:SF32">
    <property type="entry name" value="ENDONUCLEASE_EXONUCLEASE_PHOSPHATASE FAMILY DOMAIN-CONTAINING PROTEIN 1"/>
    <property type="match status" value="1"/>
</dbReference>
<feature type="transmembrane region" description="Helical" evidence="1">
    <location>
        <begin position="50"/>
        <end position="67"/>
    </location>
</feature>
<dbReference type="InterPro" id="IPR010994">
    <property type="entry name" value="RuvA_2-like"/>
</dbReference>
<protein>
    <recommendedName>
        <fullName evidence="2">Helix-hairpin-helix DNA-binding motif class 1 domain-containing protein</fullName>
    </recommendedName>
</protein>
<dbReference type="GO" id="GO:0006281">
    <property type="term" value="P:DNA repair"/>
    <property type="evidence" value="ECO:0007669"/>
    <property type="project" value="InterPro"/>
</dbReference>
<keyword evidence="1" id="KW-1133">Transmembrane helix</keyword>
<keyword evidence="4" id="KW-1185">Reference proteome</keyword>
<dbReference type="SUPFAM" id="SSF47781">
    <property type="entry name" value="RuvA domain 2-like"/>
    <property type="match status" value="1"/>
</dbReference>
<keyword evidence="1" id="KW-0472">Membrane</keyword>
<accession>W5Y3A2</accession>
<dbReference type="InterPro" id="IPR003583">
    <property type="entry name" value="Hlx-hairpin-Hlx_DNA-bd_motif"/>
</dbReference>
<name>W5Y3A2_9CORY</name>
<dbReference type="NCBIfam" id="TIGR00426">
    <property type="entry name" value="competence protein ComEA helix-hairpin-helix repeat region"/>
    <property type="match status" value="1"/>
</dbReference>
<evidence type="ECO:0000259" key="2">
    <source>
        <dbReference type="SMART" id="SM00278"/>
    </source>
</evidence>
<organism evidence="3 4">
    <name type="scientific">Corynebacterium vitaeruminis DSM 20294</name>
    <dbReference type="NCBI Taxonomy" id="1224164"/>
    <lineage>
        <taxon>Bacteria</taxon>
        <taxon>Bacillati</taxon>
        <taxon>Actinomycetota</taxon>
        <taxon>Actinomycetes</taxon>
        <taxon>Mycobacteriales</taxon>
        <taxon>Corynebacteriaceae</taxon>
        <taxon>Corynebacterium</taxon>
    </lineage>
</organism>
<dbReference type="GO" id="GO:0015627">
    <property type="term" value="C:type II protein secretion system complex"/>
    <property type="evidence" value="ECO:0007669"/>
    <property type="project" value="TreeGrafter"/>
</dbReference>
<dbReference type="InterPro" id="IPR004509">
    <property type="entry name" value="Competence_ComEA_HhH"/>
</dbReference>
<evidence type="ECO:0000256" key="1">
    <source>
        <dbReference type="SAM" id="Phobius"/>
    </source>
</evidence>
<dbReference type="SMART" id="SM00278">
    <property type="entry name" value="HhH1"/>
    <property type="match status" value="2"/>
</dbReference>
<dbReference type="KEGG" id="cvt:B843_09800"/>
<dbReference type="PATRIC" id="fig|1224164.3.peg.1980"/>
<dbReference type="EMBL" id="CP004353">
    <property type="protein sequence ID" value="AHI23345.1"/>
    <property type="molecule type" value="Genomic_DNA"/>
</dbReference>
<dbReference type="STRING" id="1224164.B843_09800"/>
<dbReference type="Gene3D" id="1.10.150.320">
    <property type="entry name" value="Photosystem II 12 kDa extrinsic protein"/>
    <property type="match status" value="1"/>
</dbReference>
<keyword evidence="1" id="KW-0812">Transmembrane</keyword>
<feature type="domain" description="Helix-hairpin-helix DNA-binding motif class 1" evidence="2">
    <location>
        <begin position="205"/>
        <end position="224"/>
    </location>
</feature>
<proteinExistence type="predicted"/>
<sequence>MSDMGKKLGAANIKEGVAGRIGELTRPTGEEDLMHVRLERPRLRLSRAQVAVAGFVALLAGVAYFFAGGPEEVVAPAEVGVAGQAEPSTLASPVVAVVGDVPTPGLHTLTPGARVADALLAASEGIDLTAPQLGGLNLAERLSDGAQIRVPFPGEPVAQAPPGEGKLNLNQATAEQLTALKGIGPKTAEAIVAHREAIGSFSSVEQLLDIQGIGPAKLAAIKEEVTV</sequence>